<dbReference type="HOGENOM" id="CLU_031285_12_0_5"/>
<dbReference type="InterPro" id="IPR006059">
    <property type="entry name" value="SBP"/>
</dbReference>
<comment type="similarity">
    <text evidence="2">Belongs to the bacterial solute-binding protein 1 family.</text>
</comment>
<dbReference type="Proteomes" id="UP000009045">
    <property type="component" value="Chromosome"/>
</dbReference>
<evidence type="ECO:0000313" key="4">
    <source>
        <dbReference type="EMBL" id="AEH80480.1"/>
    </source>
</evidence>
<dbReference type="AlphaFoldDB" id="F7X0E4"/>
<dbReference type="SUPFAM" id="SSF53850">
    <property type="entry name" value="Periplasmic binding protein-like II"/>
    <property type="match status" value="1"/>
</dbReference>
<protein>
    <submittedName>
        <fullName evidence="4">Periplasmic binding ABC transporter protein</fullName>
    </submittedName>
</protein>
<dbReference type="GO" id="GO:0042597">
    <property type="term" value="C:periplasmic space"/>
    <property type="evidence" value="ECO:0007669"/>
    <property type="project" value="UniProtKB-SubCell"/>
</dbReference>
<dbReference type="PATRIC" id="fig|707241.3.peg.3382"/>
<reference evidence="4 5" key="1">
    <citation type="journal article" date="2011" name="J. Biotechnol.">
        <title>The complete genome sequence of the dominant Sinorhizobium meliloti field isolate SM11 extends the S. meliloti pan-genome.</title>
        <authorList>
            <person name="Schneiker-Bekel S."/>
            <person name="Wibberg D."/>
            <person name="Bekel T."/>
            <person name="Blom J."/>
            <person name="Linke B."/>
            <person name="Neuweger H."/>
            <person name="Stiens M."/>
            <person name="Vorholter F.J."/>
            <person name="Weidner S."/>
            <person name="Goesmann A."/>
            <person name="Puhler A."/>
            <person name="Schluter A."/>
        </authorList>
    </citation>
    <scope>NUCLEOTIDE SEQUENCE [LARGE SCALE GENOMIC DNA]</scope>
    <source>
        <strain evidence="4 5">SM11</strain>
    </source>
</reference>
<accession>F7X0E4</accession>
<dbReference type="Pfam" id="PF01547">
    <property type="entry name" value="SBP_bac_1"/>
    <property type="match status" value="1"/>
</dbReference>
<keyword evidence="3" id="KW-0574">Periplasm</keyword>
<comment type="subcellular location">
    <subcellularLocation>
        <location evidence="1">Periplasm</location>
    </subcellularLocation>
</comment>
<dbReference type="EMBL" id="CP001830">
    <property type="protein sequence ID" value="AEH80480.1"/>
    <property type="molecule type" value="Genomic_DNA"/>
</dbReference>
<evidence type="ECO:0000313" key="5">
    <source>
        <dbReference type="Proteomes" id="UP000009045"/>
    </source>
</evidence>
<proteinExistence type="inferred from homology"/>
<evidence type="ECO:0000256" key="3">
    <source>
        <dbReference type="ARBA" id="ARBA00022764"/>
    </source>
</evidence>
<dbReference type="PANTHER" id="PTHR43649:SF14">
    <property type="entry name" value="BLR3389 PROTEIN"/>
    <property type="match status" value="1"/>
</dbReference>
<dbReference type="InterPro" id="IPR050490">
    <property type="entry name" value="Bact_solute-bd_prot1"/>
</dbReference>
<gene>
    <name evidence="4" type="ordered locus">SM11_chr3243</name>
</gene>
<name>F7X0E4_SINMM</name>
<evidence type="ECO:0000256" key="1">
    <source>
        <dbReference type="ARBA" id="ARBA00004418"/>
    </source>
</evidence>
<organism evidence="4 5">
    <name type="scientific">Sinorhizobium meliloti (strain SM11)</name>
    <dbReference type="NCBI Taxonomy" id="707241"/>
    <lineage>
        <taxon>Bacteria</taxon>
        <taxon>Pseudomonadati</taxon>
        <taxon>Pseudomonadota</taxon>
        <taxon>Alphaproteobacteria</taxon>
        <taxon>Hyphomicrobiales</taxon>
        <taxon>Rhizobiaceae</taxon>
        <taxon>Sinorhizobium/Ensifer group</taxon>
        <taxon>Sinorhizobium</taxon>
    </lineage>
</organism>
<sequence length="451" mass="48914">MKRTFCPLLKEIWEEKDMMLERGSAPPRATRLSALAAVAGMALLFDASHASADTVVKWLHLETVPAYVKMWEDIAAKYESEHAGVDIQLQFLENEAFKAKLPTLLQSDDAPHFFYSWGGGVLKQQSETGALMDLTEAMRADGGAWEKSYNPAALKGFTFDDRIYAVPFKMGTISFFYNKELFQKGGVKAEDIKTWDDFLTAVKTLKEAGITPIAGGGGDKWPLHFYWSYLVMRNGGQQVFEDAKNNEGEGFLQPAIIKAGEQLAELGKLEPFQGGYLGANWPQTLGLFGDGKAAMILSFENTEATQRANSGDGKGLAAENIGRFPFPAVEGGAGAATDTLGGLNGWAVTKNAPPEALDFLRYLTNAENERLMASVGMIVPAAAGAEDGVTNPLVRASADQLAASTWHQNYFDQDLGPSVGRVVNDASVEIVSGQMSSEEGARMIQDARELE</sequence>
<dbReference type="Gene3D" id="3.40.190.10">
    <property type="entry name" value="Periplasmic binding protein-like II"/>
    <property type="match status" value="2"/>
</dbReference>
<dbReference type="PANTHER" id="PTHR43649">
    <property type="entry name" value="ARABINOSE-BINDING PROTEIN-RELATED"/>
    <property type="match status" value="1"/>
</dbReference>
<dbReference type="KEGG" id="smx:SM11_chr3243"/>
<evidence type="ECO:0000256" key="2">
    <source>
        <dbReference type="ARBA" id="ARBA00008520"/>
    </source>
</evidence>